<evidence type="ECO:0000313" key="9">
    <source>
        <dbReference type="EMBL" id="WOH10589.1"/>
    </source>
</evidence>
<dbReference type="PANTHER" id="PTHR47955">
    <property type="entry name" value="CYTOCHROME P450 FAMILY 71 PROTEIN"/>
    <property type="match status" value="1"/>
</dbReference>
<keyword evidence="3" id="KW-0349">Heme</keyword>
<dbReference type="AlphaFoldDB" id="A0A161Y9F0"/>
<evidence type="ECO:0000256" key="5">
    <source>
        <dbReference type="ARBA" id="ARBA00022824"/>
    </source>
</evidence>
<keyword evidence="6" id="KW-0492">Microsome</keyword>
<dbReference type="PANTHER" id="PTHR47955:SF10">
    <property type="entry name" value="ANGELICIN SYNTHASE"/>
    <property type="match status" value="1"/>
</dbReference>
<reference evidence="9" key="2">
    <citation type="submission" date="2022-03" db="EMBL/GenBank/DDBJ databases">
        <title>Draft title - Genomic analysis of global carrot germplasm unveils the trajectory of domestication and the origin of high carotenoid orange carrot.</title>
        <authorList>
            <person name="Iorizzo M."/>
            <person name="Ellison S."/>
            <person name="Senalik D."/>
            <person name="Macko-Podgorni A."/>
            <person name="Grzebelus D."/>
            <person name="Bostan H."/>
            <person name="Rolling W."/>
            <person name="Curaba J."/>
            <person name="Simon P."/>
        </authorList>
    </citation>
    <scope>NUCLEOTIDE SEQUENCE</scope>
    <source>
        <tissue evidence="9">Leaf</tissue>
    </source>
</reference>
<accession>A0A161Y9F0</accession>
<comment type="subcellular location">
    <subcellularLocation>
        <location evidence="1">Microsome membrane</location>
        <topology evidence="1">Single-pass membrane protein</topology>
    </subcellularLocation>
</comment>
<dbReference type="Gene3D" id="1.10.630.10">
    <property type="entry name" value="Cytochrome P450"/>
    <property type="match status" value="1"/>
</dbReference>
<evidence type="ECO:0000256" key="6">
    <source>
        <dbReference type="ARBA" id="ARBA00022848"/>
    </source>
</evidence>
<evidence type="ECO:0000313" key="10">
    <source>
        <dbReference type="Proteomes" id="UP000077755"/>
    </source>
</evidence>
<dbReference type="GO" id="GO:0016705">
    <property type="term" value="F:oxidoreductase activity, acting on paired donors, with incorporation or reduction of molecular oxygen"/>
    <property type="evidence" value="ECO:0007669"/>
    <property type="project" value="InterPro"/>
</dbReference>
<dbReference type="Proteomes" id="UP000077755">
    <property type="component" value="Chromosome 7"/>
</dbReference>
<keyword evidence="8" id="KW-0560">Oxidoreductase</keyword>
<dbReference type="SUPFAM" id="SSF48264">
    <property type="entry name" value="Cytochrome P450"/>
    <property type="match status" value="1"/>
</dbReference>
<proteinExistence type="inferred from homology"/>
<keyword evidence="7" id="KW-0408">Iron</keyword>
<dbReference type="GO" id="GO:0020037">
    <property type="term" value="F:heme binding"/>
    <property type="evidence" value="ECO:0007669"/>
    <property type="project" value="InterPro"/>
</dbReference>
<organism evidence="9 10">
    <name type="scientific">Daucus carota subsp. sativus</name>
    <name type="common">Carrot</name>
    <dbReference type="NCBI Taxonomy" id="79200"/>
    <lineage>
        <taxon>Eukaryota</taxon>
        <taxon>Viridiplantae</taxon>
        <taxon>Streptophyta</taxon>
        <taxon>Embryophyta</taxon>
        <taxon>Tracheophyta</taxon>
        <taxon>Spermatophyta</taxon>
        <taxon>Magnoliopsida</taxon>
        <taxon>eudicotyledons</taxon>
        <taxon>Gunneridae</taxon>
        <taxon>Pentapetalae</taxon>
        <taxon>asterids</taxon>
        <taxon>campanulids</taxon>
        <taxon>Apiales</taxon>
        <taxon>Apiaceae</taxon>
        <taxon>Apioideae</taxon>
        <taxon>Scandiceae</taxon>
        <taxon>Daucinae</taxon>
        <taxon>Daucus</taxon>
        <taxon>Daucus sect. Daucus</taxon>
    </lineage>
</organism>
<dbReference type="Pfam" id="PF00067">
    <property type="entry name" value="p450"/>
    <property type="match status" value="1"/>
</dbReference>
<sequence length="330" mass="37886">MIGFLRLLQQEEARMLLKDLLLALLPSLLLLFLVKWLFFNATVSNKKLPPSPSRLPVLGNFLQLGLVPQRNLWSMAPKHGPFMLLHFGSVPTLVLSSAGAAREVMKVQDIMFCDRPESSVGRRMLYDRKDISAASYGEYWRQLKSIFVLQLGSNKRVQKREEETGLMMNKIKEMSVSSLPVDLSELFLTLNNDISCRSAFGRKYSEGGKGREFIKLLREFLELLGAFSFRDFIPWLGWVDRITGLDARLDRVSKQLDEFLQNVVQEHLHLGESNIQTEHKEDFVDILLRIQKETTHGISIDNDSVKAILLVRFPFSLRFNLSLKKKFVSN</sequence>
<dbReference type="InterPro" id="IPR036396">
    <property type="entry name" value="Cyt_P450_sf"/>
</dbReference>
<name>A0A161Y9F0_DAUCS</name>
<dbReference type="OMA" id="RELACDM"/>
<gene>
    <name evidence="9" type="ORF">DCAR_0730058</name>
</gene>
<evidence type="ECO:0000256" key="3">
    <source>
        <dbReference type="ARBA" id="ARBA00022617"/>
    </source>
</evidence>
<reference evidence="9" key="1">
    <citation type="journal article" date="2016" name="Nat. Genet.">
        <title>A high-quality carrot genome assembly provides new insights into carotenoid accumulation and asterid genome evolution.</title>
        <authorList>
            <person name="Iorizzo M."/>
            <person name="Ellison S."/>
            <person name="Senalik D."/>
            <person name="Zeng P."/>
            <person name="Satapoomin P."/>
            <person name="Huang J."/>
            <person name="Bowman M."/>
            <person name="Iovene M."/>
            <person name="Sanseverino W."/>
            <person name="Cavagnaro P."/>
            <person name="Yildiz M."/>
            <person name="Macko-Podgorni A."/>
            <person name="Moranska E."/>
            <person name="Grzebelus E."/>
            <person name="Grzebelus D."/>
            <person name="Ashrafi H."/>
            <person name="Zheng Z."/>
            <person name="Cheng S."/>
            <person name="Spooner D."/>
            <person name="Van Deynze A."/>
            <person name="Simon P."/>
        </authorList>
    </citation>
    <scope>NUCLEOTIDE SEQUENCE</scope>
    <source>
        <tissue evidence="9">Leaf</tissue>
    </source>
</reference>
<dbReference type="GO" id="GO:0005506">
    <property type="term" value="F:iron ion binding"/>
    <property type="evidence" value="ECO:0007669"/>
    <property type="project" value="InterPro"/>
</dbReference>
<evidence type="ECO:0000256" key="4">
    <source>
        <dbReference type="ARBA" id="ARBA00022723"/>
    </source>
</evidence>
<keyword evidence="8" id="KW-0503">Monooxygenase</keyword>
<evidence type="ECO:0000256" key="8">
    <source>
        <dbReference type="ARBA" id="ARBA00023033"/>
    </source>
</evidence>
<keyword evidence="10" id="KW-1185">Reference proteome</keyword>
<dbReference type="EMBL" id="CP093349">
    <property type="protein sequence ID" value="WOH10589.1"/>
    <property type="molecule type" value="Genomic_DNA"/>
</dbReference>
<dbReference type="InterPro" id="IPR001128">
    <property type="entry name" value="Cyt_P450"/>
</dbReference>
<dbReference type="GO" id="GO:0004497">
    <property type="term" value="F:monooxygenase activity"/>
    <property type="evidence" value="ECO:0007669"/>
    <property type="project" value="UniProtKB-KW"/>
</dbReference>
<evidence type="ECO:0000256" key="7">
    <source>
        <dbReference type="ARBA" id="ARBA00023004"/>
    </source>
</evidence>
<evidence type="ECO:0000256" key="2">
    <source>
        <dbReference type="ARBA" id="ARBA00010617"/>
    </source>
</evidence>
<keyword evidence="5" id="KW-0256">Endoplasmic reticulum</keyword>
<keyword evidence="4" id="KW-0479">Metal-binding</keyword>
<evidence type="ECO:0000256" key="1">
    <source>
        <dbReference type="ARBA" id="ARBA00004111"/>
    </source>
</evidence>
<protein>
    <submittedName>
        <fullName evidence="9">Uncharacterized protein</fullName>
    </submittedName>
</protein>
<comment type="similarity">
    <text evidence="2">Belongs to the cytochrome P450 family.</text>
</comment>
<dbReference type="Gramene" id="KZM89109">
    <property type="protein sequence ID" value="KZM89109"/>
    <property type="gene ID" value="DCAR_026184"/>
</dbReference>